<dbReference type="AlphaFoldDB" id="A0A699J801"/>
<dbReference type="PANTHER" id="PTHR38222:SF1">
    <property type="entry name" value="TFIIS N-TERMINAL DOMAIN-CONTAINING PROTEIN"/>
    <property type="match status" value="1"/>
</dbReference>
<reference evidence="1" key="1">
    <citation type="journal article" date="2019" name="Sci. Rep.">
        <title>Draft genome of Tanacetum cinerariifolium, the natural source of mosquito coil.</title>
        <authorList>
            <person name="Yamashiro T."/>
            <person name="Shiraishi A."/>
            <person name="Satake H."/>
            <person name="Nakayama K."/>
        </authorList>
    </citation>
    <scope>NUCLEOTIDE SEQUENCE</scope>
</reference>
<protein>
    <submittedName>
        <fullName evidence="1">Putative ATPase, F1/V1/A1 complex, alpha/beta subunit, zinc knuckle CX2CX4HX4C</fullName>
    </submittedName>
</protein>
<accession>A0A699J801</accession>
<dbReference type="EMBL" id="BKCJ010382484">
    <property type="protein sequence ID" value="GFA18713.1"/>
    <property type="molecule type" value="Genomic_DNA"/>
</dbReference>
<organism evidence="1">
    <name type="scientific">Tanacetum cinerariifolium</name>
    <name type="common">Dalmatian daisy</name>
    <name type="synonym">Chrysanthemum cinerariifolium</name>
    <dbReference type="NCBI Taxonomy" id="118510"/>
    <lineage>
        <taxon>Eukaryota</taxon>
        <taxon>Viridiplantae</taxon>
        <taxon>Streptophyta</taxon>
        <taxon>Embryophyta</taxon>
        <taxon>Tracheophyta</taxon>
        <taxon>Spermatophyta</taxon>
        <taxon>Magnoliopsida</taxon>
        <taxon>eudicotyledons</taxon>
        <taxon>Gunneridae</taxon>
        <taxon>Pentapetalae</taxon>
        <taxon>asterids</taxon>
        <taxon>campanulids</taxon>
        <taxon>Asterales</taxon>
        <taxon>Asteraceae</taxon>
        <taxon>Asteroideae</taxon>
        <taxon>Anthemideae</taxon>
        <taxon>Anthemidinae</taxon>
        <taxon>Tanacetum</taxon>
    </lineage>
</organism>
<sequence length="203" mass="22939">MSGLIDMWTSEANKMRTNKGQEQGKGSSLYELEVANNVKNCYSVWSKALLKRINSQPFTPYSEASISMLVDCGPYEPCEDACRVLRVSFFKRRRECRKAKDADRENYFTGEMKEKIDKLISQKMSGTAGNAIGKSSYANVTGKSNRKKLNIHTPFTLRGNGIDVVVPVDSIRAISNRFANTSYGFFLWKRVAYPVVANYVRNC</sequence>
<proteinExistence type="predicted"/>
<evidence type="ECO:0000313" key="1">
    <source>
        <dbReference type="EMBL" id="GFA18713.1"/>
    </source>
</evidence>
<dbReference type="PANTHER" id="PTHR38222">
    <property type="entry name" value="TFIIS N-TERMINAL DOMAIN-CONTAINING PROTEIN"/>
    <property type="match status" value="1"/>
</dbReference>
<gene>
    <name evidence="1" type="ORF">Tci_590685</name>
</gene>
<name>A0A699J801_TANCI</name>
<comment type="caution">
    <text evidence="1">The sequence shown here is derived from an EMBL/GenBank/DDBJ whole genome shotgun (WGS) entry which is preliminary data.</text>
</comment>